<dbReference type="AlphaFoldDB" id="A0ABD0L9Z1"/>
<sequence>MQKSAYICTQGPLPKTFVDFWRMIWHQQCQVIVMTTRTIERQRMKCGQYWPNEEQSDEQFEEFIVYNNSIQEFNNYSETKLILHNTNTGESREITHLQFTSWPDYGVPPATGFLDFLFHVRSTQEQATKNLGSSWTGHPLGPPIVVHCSAGIGRTGTFITIDICLRRLEDIGTVDIPNTVRRIRSQRAFSIQMPDQYVFCHLGIIEHAMRNGLVKEIELISLEDSDSESD</sequence>
<accession>A0ABD0L9Z1</accession>
<dbReference type="InterPro" id="IPR000387">
    <property type="entry name" value="Tyr_Pase_dom"/>
</dbReference>
<dbReference type="PROSITE" id="PS00383">
    <property type="entry name" value="TYR_PHOSPHATASE_1"/>
    <property type="match status" value="1"/>
</dbReference>
<gene>
    <name evidence="3" type="ORF">BaRGS_00012658</name>
</gene>
<name>A0ABD0L9Z1_9CAEN</name>
<proteinExistence type="predicted"/>
<evidence type="ECO:0000259" key="1">
    <source>
        <dbReference type="PROSITE" id="PS50055"/>
    </source>
</evidence>
<dbReference type="PROSITE" id="PS50056">
    <property type="entry name" value="TYR_PHOSPHATASE_2"/>
    <property type="match status" value="1"/>
</dbReference>
<evidence type="ECO:0000259" key="2">
    <source>
        <dbReference type="PROSITE" id="PS50056"/>
    </source>
</evidence>
<dbReference type="EMBL" id="JACVVK020000070">
    <property type="protein sequence ID" value="KAK7495957.1"/>
    <property type="molecule type" value="Genomic_DNA"/>
</dbReference>
<dbReference type="InterPro" id="IPR029021">
    <property type="entry name" value="Prot-tyrosine_phosphatase-like"/>
</dbReference>
<evidence type="ECO:0008006" key="5">
    <source>
        <dbReference type="Google" id="ProtNLM"/>
    </source>
</evidence>
<dbReference type="PANTHER" id="PTHR19134">
    <property type="entry name" value="RECEPTOR-TYPE TYROSINE-PROTEIN PHOSPHATASE"/>
    <property type="match status" value="1"/>
</dbReference>
<dbReference type="SMART" id="SM00404">
    <property type="entry name" value="PTPc_motif"/>
    <property type="match status" value="1"/>
</dbReference>
<dbReference type="PANTHER" id="PTHR19134:SF534">
    <property type="entry name" value="LD27988P"/>
    <property type="match status" value="1"/>
</dbReference>
<dbReference type="SUPFAM" id="SSF52799">
    <property type="entry name" value="(Phosphotyrosine protein) phosphatases II"/>
    <property type="match status" value="1"/>
</dbReference>
<organism evidence="3 4">
    <name type="scientific">Batillaria attramentaria</name>
    <dbReference type="NCBI Taxonomy" id="370345"/>
    <lineage>
        <taxon>Eukaryota</taxon>
        <taxon>Metazoa</taxon>
        <taxon>Spiralia</taxon>
        <taxon>Lophotrochozoa</taxon>
        <taxon>Mollusca</taxon>
        <taxon>Gastropoda</taxon>
        <taxon>Caenogastropoda</taxon>
        <taxon>Sorbeoconcha</taxon>
        <taxon>Cerithioidea</taxon>
        <taxon>Batillariidae</taxon>
        <taxon>Batillaria</taxon>
    </lineage>
</organism>
<dbReference type="InterPro" id="IPR003595">
    <property type="entry name" value="Tyr_Pase_cat"/>
</dbReference>
<dbReference type="PRINTS" id="PR00700">
    <property type="entry name" value="PRTYPHPHTASE"/>
</dbReference>
<keyword evidence="4" id="KW-1185">Reference proteome</keyword>
<reference evidence="3 4" key="1">
    <citation type="journal article" date="2023" name="Sci. Data">
        <title>Genome assembly of the Korean intertidal mud-creeper Batillaria attramentaria.</title>
        <authorList>
            <person name="Patra A.K."/>
            <person name="Ho P.T."/>
            <person name="Jun S."/>
            <person name="Lee S.J."/>
            <person name="Kim Y."/>
            <person name="Won Y.J."/>
        </authorList>
    </citation>
    <scope>NUCLEOTIDE SEQUENCE [LARGE SCALE GENOMIC DNA]</scope>
    <source>
        <strain evidence="3">Wonlab-2016</strain>
    </source>
</reference>
<dbReference type="PROSITE" id="PS50055">
    <property type="entry name" value="TYR_PHOSPHATASE_PTP"/>
    <property type="match status" value="1"/>
</dbReference>
<dbReference type="FunFam" id="3.90.190.10:FF:000026">
    <property type="entry name" value="tyrosine-protein phosphatase non-receptor type 9"/>
    <property type="match status" value="1"/>
</dbReference>
<dbReference type="Gene3D" id="3.90.190.10">
    <property type="entry name" value="Protein tyrosine phosphatase superfamily"/>
    <property type="match status" value="1"/>
</dbReference>
<evidence type="ECO:0000313" key="3">
    <source>
        <dbReference type="EMBL" id="KAK7495957.1"/>
    </source>
</evidence>
<dbReference type="SMART" id="SM00194">
    <property type="entry name" value="PTPc"/>
    <property type="match status" value="1"/>
</dbReference>
<dbReference type="Pfam" id="PF00102">
    <property type="entry name" value="Y_phosphatase"/>
    <property type="match status" value="1"/>
</dbReference>
<dbReference type="Proteomes" id="UP001519460">
    <property type="component" value="Unassembled WGS sequence"/>
</dbReference>
<feature type="domain" description="Tyrosine-protein phosphatase" evidence="1">
    <location>
        <begin position="1"/>
        <end position="207"/>
    </location>
</feature>
<dbReference type="InterPro" id="IPR050348">
    <property type="entry name" value="Protein-Tyr_Phosphatase"/>
</dbReference>
<dbReference type="InterPro" id="IPR000242">
    <property type="entry name" value="PTP_cat"/>
</dbReference>
<dbReference type="InterPro" id="IPR016130">
    <property type="entry name" value="Tyr_Pase_AS"/>
</dbReference>
<evidence type="ECO:0000313" key="4">
    <source>
        <dbReference type="Proteomes" id="UP001519460"/>
    </source>
</evidence>
<comment type="caution">
    <text evidence="3">The sequence shown here is derived from an EMBL/GenBank/DDBJ whole genome shotgun (WGS) entry which is preliminary data.</text>
</comment>
<feature type="domain" description="Tyrosine specific protein phosphatases" evidence="2">
    <location>
        <begin position="114"/>
        <end position="198"/>
    </location>
</feature>
<protein>
    <recommendedName>
        <fullName evidence="5">Protein tyrosine phosphatase</fullName>
    </recommendedName>
</protein>